<keyword evidence="2" id="KW-1185">Reference proteome</keyword>
<proteinExistence type="predicted"/>
<organism evidence="1 2">
    <name type="scientific">Leptospira borgpetersenii str. 200801926</name>
    <dbReference type="NCBI Taxonomy" id="1193009"/>
    <lineage>
        <taxon>Bacteria</taxon>
        <taxon>Pseudomonadati</taxon>
        <taxon>Spirochaetota</taxon>
        <taxon>Spirochaetia</taxon>
        <taxon>Leptospirales</taxon>
        <taxon>Leptospiraceae</taxon>
        <taxon>Leptospira</taxon>
    </lineage>
</organism>
<accession>A0ABP2SAY5</accession>
<comment type="caution">
    <text evidence="1">The sequence shown here is derived from an EMBL/GenBank/DDBJ whole genome shotgun (WGS) entry which is preliminary data.</text>
</comment>
<dbReference type="EMBL" id="AKWJ02000013">
    <property type="protein sequence ID" value="EKP15315.1"/>
    <property type="molecule type" value="Genomic_DNA"/>
</dbReference>
<reference evidence="1" key="1">
    <citation type="submission" date="2012-09" db="EMBL/GenBank/DDBJ databases">
        <authorList>
            <person name="Harkins D.M."/>
            <person name="Durkin A.S."/>
            <person name="Brinkac L.M."/>
            <person name="Selengut J.D."/>
            <person name="Sanka R."/>
            <person name="DePew J."/>
            <person name="Purushe J."/>
            <person name="Picardeau M."/>
            <person name="Werts C."/>
            <person name="Goarant C."/>
            <person name="Vinetz J.M."/>
            <person name="Sutton G.G."/>
            <person name="Nelson W.C."/>
            <person name="Fouts D.E."/>
        </authorList>
    </citation>
    <scope>NUCLEOTIDE SEQUENCE [LARGE SCALE GENOMIC DNA]</scope>
    <source>
        <strain evidence="1">200801926</strain>
    </source>
</reference>
<sequence>MAHFSSSNQHFHRKKSIYIKKKEYNNSAFKFVENKSDSNNLFFVRFERYGYNFYK</sequence>
<name>A0ABP2SAY5_LEPBO</name>
<protein>
    <submittedName>
        <fullName evidence="1">Uncharacterized protein</fullName>
    </submittedName>
</protein>
<evidence type="ECO:0000313" key="1">
    <source>
        <dbReference type="EMBL" id="EKP15315.1"/>
    </source>
</evidence>
<evidence type="ECO:0000313" key="2">
    <source>
        <dbReference type="Proteomes" id="UP000002837"/>
    </source>
</evidence>
<dbReference type="Proteomes" id="UP000002837">
    <property type="component" value="Unassembled WGS sequence"/>
</dbReference>
<gene>
    <name evidence="1" type="ORF">LEP1GSC128_1969</name>
</gene>